<proteinExistence type="predicted"/>
<dbReference type="RefSeq" id="XP_060344780.1">
    <property type="nucleotide sequence ID" value="XM_060495995.1"/>
</dbReference>
<dbReference type="GeneID" id="85379894"/>
<dbReference type="EMBL" id="MOPA01000010">
    <property type="protein sequence ID" value="KAK1529425.1"/>
    <property type="molecule type" value="Genomic_DNA"/>
</dbReference>
<gene>
    <name evidence="1" type="ORF">CPAR01_11737</name>
</gene>
<keyword evidence="2" id="KW-1185">Reference proteome</keyword>
<protein>
    <submittedName>
        <fullName evidence="1">Uncharacterized protein</fullName>
    </submittedName>
</protein>
<evidence type="ECO:0000313" key="1">
    <source>
        <dbReference type="EMBL" id="KAK1529425.1"/>
    </source>
</evidence>
<reference evidence="1 2" key="1">
    <citation type="submission" date="2016-10" db="EMBL/GenBank/DDBJ databases">
        <title>The genome sequence of Colletotrichum fioriniae PJ7.</title>
        <authorList>
            <person name="Baroncelli R."/>
        </authorList>
    </citation>
    <scope>NUCLEOTIDE SEQUENCE [LARGE SCALE GENOMIC DNA]</scope>
    <source>
        <strain evidence="1 2">IMI 384185</strain>
    </source>
</reference>
<name>A0ABQ9S7Z9_9PEZI</name>
<organism evidence="1 2">
    <name type="scientific">Colletotrichum paranaense</name>
    <dbReference type="NCBI Taxonomy" id="1914294"/>
    <lineage>
        <taxon>Eukaryota</taxon>
        <taxon>Fungi</taxon>
        <taxon>Dikarya</taxon>
        <taxon>Ascomycota</taxon>
        <taxon>Pezizomycotina</taxon>
        <taxon>Sordariomycetes</taxon>
        <taxon>Hypocreomycetidae</taxon>
        <taxon>Glomerellales</taxon>
        <taxon>Glomerellaceae</taxon>
        <taxon>Colletotrichum</taxon>
        <taxon>Colletotrichum acutatum species complex</taxon>
    </lineage>
</organism>
<dbReference type="Proteomes" id="UP001241169">
    <property type="component" value="Unassembled WGS sequence"/>
</dbReference>
<evidence type="ECO:0000313" key="2">
    <source>
        <dbReference type="Proteomes" id="UP001241169"/>
    </source>
</evidence>
<comment type="caution">
    <text evidence="1">The sequence shown here is derived from an EMBL/GenBank/DDBJ whole genome shotgun (WGS) entry which is preliminary data.</text>
</comment>
<accession>A0ABQ9S7Z9</accession>
<sequence length="145" mass="15992">MHGGVERTRRADYRKGLGGTGAACVLHASLPNAGRLVIPQNGGIAPVRWLHTKTLELQQATKRKHAMCALVEQGAWGLLCPVLSTTLVESHLRAASFEAMARGSKDEMTLATRISTGAPRRRRAWQIPFGWFLEQCKSRPAYKPF</sequence>